<feature type="region of interest" description="Disordered" evidence="1">
    <location>
        <begin position="1"/>
        <end position="27"/>
    </location>
</feature>
<feature type="compositionally biased region" description="Basic residues" evidence="1">
    <location>
        <begin position="79"/>
        <end position="107"/>
    </location>
</feature>
<dbReference type="AlphaFoldDB" id="F2PP66"/>
<feature type="compositionally biased region" description="Basic and acidic residues" evidence="1">
    <location>
        <begin position="58"/>
        <end position="78"/>
    </location>
</feature>
<organism evidence="2 3">
    <name type="scientific">Trichophyton equinum (strain ATCC MYA-4606 / CBS 127.97)</name>
    <name type="common">Horse ringworm fungus</name>
    <dbReference type="NCBI Taxonomy" id="559882"/>
    <lineage>
        <taxon>Eukaryota</taxon>
        <taxon>Fungi</taxon>
        <taxon>Dikarya</taxon>
        <taxon>Ascomycota</taxon>
        <taxon>Pezizomycotina</taxon>
        <taxon>Eurotiomycetes</taxon>
        <taxon>Eurotiomycetidae</taxon>
        <taxon>Onygenales</taxon>
        <taxon>Arthrodermataceae</taxon>
        <taxon>Trichophyton</taxon>
    </lineage>
</organism>
<proteinExistence type="predicted"/>
<keyword evidence="3" id="KW-1185">Reference proteome</keyword>
<name>F2PP66_TRIEC</name>
<accession>F2PP66</accession>
<dbReference type="VEuPathDB" id="FungiDB:TEQG_02715"/>
<evidence type="ECO:0000256" key="1">
    <source>
        <dbReference type="SAM" id="MobiDB-lite"/>
    </source>
</evidence>
<evidence type="ECO:0000313" key="2">
    <source>
        <dbReference type="EMBL" id="EGE03684.1"/>
    </source>
</evidence>
<feature type="region of interest" description="Disordered" evidence="1">
    <location>
        <begin position="48"/>
        <end position="119"/>
    </location>
</feature>
<evidence type="ECO:0000313" key="3">
    <source>
        <dbReference type="Proteomes" id="UP000009169"/>
    </source>
</evidence>
<protein>
    <submittedName>
        <fullName evidence="2">Uncharacterized protein</fullName>
    </submittedName>
</protein>
<dbReference type="Proteomes" id="UP000009169">
    <property type="component" value="Unassembled WGS sequence"/>
</dbReference>
<feature type="compositionally biased region" description="Basic and acidic residues" evidence="1">
    <location>
        <begin position="14"/>
        <end position="26"/>
    </location>
</feature>
<dbReference type="EMBL" id="DS995728">
    <property type="protein sequence ID" value="EGE03684.1"/>
    <property type="molecule type" value="Genomic_DNA"/>
</dbReference>
<dbReference type="HOGENOM" id="CLU_158164_0_0_1"/>
<reference evidence="3" key="1">
    <citation type="journal article" date="2012" name="MBio">
        <title>Comparative genome analysis of Trichophyton rubrum and related dermatophytes reveals candidate genes involved in infection.</title>
        <authorList>
            <person name="Martinez D.A."/>
            <person name="Oliver B.G."/>
            <person name="Graeser Y."/>
            <person name="Goldberg J.M."/>
            <person name="Li W."/>
            <person name="Martinez-Rossi N.M."/>
            <person name="Monod M."/>
            <person name="Shelest E."/>
            <person name="Barton R.C."/>
            <person name="Birch E."/>
            <person name="Brakhage A.A."/>
            <person name="Chen Z."/>
            <person name="Gurr S.J."/>
            <person name="Heiman D."/>
            <person name="Heitman J."/>
            <person name="Kosti I."/>
            <person name="Rossi A."/>
            <person name="Saif S."/>
            <person name="Samalova M."/>
            <person name="Saunders C.W."/>
            <person name="Shea T."/>
            <person name="Summerbell R.C."/>
            <person name="Xu J."/>
            <person name="Young S."/>
            <person name="Zeng Q."/>
            <person name="Birren B.W."/>
            <person name="Cuomo C.A."/>
            <person name="White T.C."/>
        </authorList>
    </citation>
    <scope>NUCLEOTIDE SEQUENCE [LARGE SCALE GENOMIC DNA]</scope>
    <source>
        <strain evidence="3">ATCC MYA-4606 / CBS 127.97</strain>
    </source>
</reference>
<sequence length="119" mass="13814">MVMGRRRKAGVGAKGRERADSRRSKCECYGSKGKRVFPGWRCWRAVKPARTRSAGLDTDQHCVTRRPDKAKRSLGDVKKQRKRVRRKRNNNKQGKRKRRKKKKKKAPVGKITHAYVTLS</sequence>
<gene>
    <name evidence="2" type="ORF">TEQG_02715</name>
</gene>